<comment type="caution">
    <text evidence="2">The sequence shown here is derived from an EMBL/GenBank/DDBJ whole genome shotgun (WGS) entry which is preliminary data.</text>
</comment>
<feature type="transmembrane region" description="Helical" evidence="1">
    <location>
        <begin position="67"/>
        <end position="87"/>
    </location>
</feature>
<gene>
    <name evidence="2" type="ORF">DB44_CO00220</name>
</gene>
<keyword evidence="1" id="KW-1133">Transmembrane helix</keyword>
<reference evidence="2 3" key="1">
    <citation type="journal article" date="2014" name="Mol. Biol. Evol.">
        <title>Massive expansion of Ubiquitination-related gene families within the Chlamydiae.</title>
        <authorList>
            <person name="Domman D."/>
            <person name="Collingro A."/>
            <person name="Lagkouvardos I."/>
            <person name="Gehre L."/>
            <person name="Weinmaier T."/>
            <person name="Rattei T."/>
            <person name="Subtil A."/>
            <person name="Horn M."/>
        </authorList>
    </citation>
    <scope>NUCLEOTIDE SEQUENCE [LARGE SCALE GENOMIC DNA]</scope>
    <source>
        <strain evidence="2 3">EI2</strain>
    </source>
</reference>
<evidence type="ECO:0000256" key="1">
    <source>
        <dbReference type="SAM" id="Phobius"/>
    </source>
</evidence>
<keyword evidence="1" id="KW-0812">Transmembrane</keyword>
<accession>A0A0C1JY99</accession>
<name>A0A0C1JY99_9BACT</name>
<dbReference type="Proteomes" id="UP000031465">
    <property type="component" value="Unassembled WGS sequence"/>
</dbReference>
<proteinExistence type="predicted"/>
<protein>
    <submittedName>
        <fullName evidence="2">Uncharacterized protein</fullName>
    </submittedName>
</protein>
<dbReference type="AlphaFoldDB" id="A0A0C1JY99"/>
<feature type="transmembrane region" description="Helical" evidence="1">
    <location>
        <begin position="35"/>
        <end position="55"/>
    </location>
</feature>
<organism evidence="2 3">
    <name type="scientific">Candidatus Protochlamydia amoebophila</name>
    <dbReference type="NCBI Taxonomy" id="362787"/>
    <lineage>
        <taxon>Bacteria</taxon>
        <taxon>Pseudomonadati</taxon>
        <taxon>Chlamydiota</taxon>
        <taxon>Chlamydiia</taxon>
        <taxon>Parachlamydiales</taxon>
        <taxon>Parachlamydiaceae</taxon>
        <taxon>Candidatus Protochlamydia</taxon>
    </lineage>
</organism>
<sequence>MFNRLPSDFPESLLKSGVITFAIDALIYGNAEQALAVSGTAVVATLISALTTPLFRKMFAAEQHATVTWYHSAVQIATSIALSQVLINTFSHYRVNLLSGAILAIGISLAVDGFKNRNLNHNISVIMV</sequence>
<dbReference type="PATRIC" id="fig|362787.3.peg.961"/>
<keyword evidence="1" id="KW-0472">Membrane</keyword>
<dbReference type="RefSeq" id="WP_011175437.1">
    <property type="nucleotide sequence ID" value="NZ_JSAN01000061.1"/>
</dbReference>
<dbReference type="EMBL" id="JSAN01000061">
    <property type="protein sequence ID" value="KIC72152.1"/>
    <property type="molecule type" value="Genomic_DNA"/>
</dbReference>
<feature type="transmembrane region" description="Helical" evidence="1">
    <location>
        <begin position="93"/>
        <end position="111"/>
    </location>
</feature>
<evidence type="ECO:0000313" key="3">
    <source>
        <dbReference type="Proteomes" id="UP000031465"/>
    </source>
</evidence>
<evidence type="ECO:0000313" key="2">
    <source>
        <dbReference type="EMBL" id="KIC72152.1"/>
    </source>
</evidence>